<organism evidence="8 9">
    <name type="scientific">Kalanchoe fedtschenkoi</name>
    <name type="common">Lavender scallops</name>
    <name type="synonym">South American air plant</name>
    <dbReference type="NCBI Taxonomy" id="63787"/>
    <lineage>
        <taxon>Eukaryota</taxon>
        <taxon>Viridiplantae</taxon>
        <taxon>Streptophyta</taxon>
        <taxon>Embryophyta</taxon>
        <taxon>Tracheophyta</taxon>
        <taxon>Spermatophyta</taxon>
        <taxon>Magnoliopsida</taxon>
        <taxon>eudicotyledons</taxon>
        <taxon>Gunneridae</taxon>
        <taxon>Pentapetalae</taxon>
        <taxon>Saxifragales</taxon>
        <taxon>Crassulaceae</taxon>
        <taxon>Kalanchoe</taxon>
    </lineage>
</organism>
<evidence type="ECO:0000313" key="8">
    <source>
        <dbReference type="EnsemblPlants" id="Kaladp0019s0058.6.v1.1"/>
    </source>
</evidence>
<dbReference type="PROSITE" id="PS50076">
    <property type="entry name" value="DNAJ_2"/>
    <property type="match status" value="1"/>
</dbReference>
<dbReference type="EnsemblPlants" id="Kaladp0019s0058.5.v1.1">
    <property type="protein sequence ID" value="Kaladp0019s0058.5.v1.1"/>
    <property type="gene ID" value="Kaladp0019s0058.v1.1"/>
</dbReference>
<dbReference type="Gramene" id="Kaladp0019s0058.3.v1.1">
    <property type="protein sequence ID" value="Kaladp0019s0058.3.v1.1"/>
    <property type="gene ID" value="Kaladp0019s0058.v1.1"/>
</dbReference>
<dbReference type="GO" id="GO:0001671">
    <property type="term" value="F:ATPase activator activity"/>
    <property type="evidence" value="ECO:0007669"/>
    <property type="project" value="InterPro"/>
</dbReference>
<evidence type="ECO:0000256" key="3">
    <source>
        <dbReference type="ARBA" id="ARBA00010476"/>
    </source>
</evidence>
<dbReference type="EnsemblPlants" id="Kaladp0019s0058.3.v1.1">
    <property type="protein sequence ID" value="Kaladp0019s0058.3.v1.1"/>
    <property type="gene ID" value="Kaladp0019s0058.v1.1"/>
</dbReference>
<evidence type="ECO:0000256" key="1">
    <source>
        <dbReference type="ARBA" id="ARBA00004173"/>
    </source>
</evidence>
<dbReference type="Gramene" id="Kaladp0019s0058.2.v1.1">
    <property type="protein sequence ID" value="Kaladp0019s0058.2.v1.1"/>
    <property type="gene ID" value="Kaladp0019s0058.v1.1"/>
</dbReference>
<evidence type="ECO:0000256" key="6">
    <source>
        <dbReference type="ARBA" id="ARBA00023186"/>
    </source>
</evidence>
<accession>A0A7N0ZRC7</accession>
<dbReference type="GO" id="GO:0005829">
    <property type="term" value="C:cytosol"/>
    <property type="evidence" value="ECO:0007669"/>
    <property type="project" value="EnsemblPlants"/>
</dbReference>
<dbReference type="Gene3D" id="1.10.287.110">
    <property type="entry name" value="DnaJ domain"/>
    <property type="match status" value="1"/>
</dbReference>
<keyword evidence="6" id="KW-0143">Chaperone</keyword>
<evidence type="ECO:0000256" key="4">
    <source>
        <dbReference type="ARBA" id="ARBA00022490"/>
    </source>
</evidence>
<dbReference type="FunFam" id="1.10.287.110:FF:000082">
    <property type="entry name" value="Iron-sulfur cluster co-chaperone protein HscB, mitochondrial"/>
    <property type="match status" value="1"/>
</dbReference>
<dbReference type="Gramene" id="Kaladp0019s0058.5.v1.1">
    <property type="protein sequence ID" value="Kaladp0019s0058.5.v1.1"/>
    <property type="gene ID" value="Kaladp0019s0058.v1.1"/>
</dbReference>
<dbReference type="GO" id="GO:0051259">
    <property type="term" value="P:protein complex oligomerization"/>
    <property type="evidence" value="ECO:0007669"/>
    <property type="project" value="InterPro"/>
</dbReference>
<dbReference type="Gene3D" id="1.20.1280.20">
    <property type="entry name" value="HscB, C-terminal domain"/>
    <property type="match status" value="1"/>
</dbReference>
<dbReference type="Proteomes" id="UP000594263">
    <property type="component" value="Unplaced"/>
</dbReference>
<dbReference type="InterPro" id="IPR004640">
    <property type="entry name" value="HscB"/>
</dbReference>
<keyword evidence="5" id="KW-0496">Mitochondrion</keyword>
<dbReference type="OMA" id="CRCIQPV"/>
<dbReference type="EnsemblPlants" id="Kaladp0019s0058.2.v1.1">
    <property type="protein sequence ID" value="Kaladp0019s0058.2.v1.1"/>
    <property type="gene ID" value="Kaladp0019s0058.v1.1"/>
</dbReference>
<dbReference type="Gramene" id="Kaladp0019s0058.1.v1.1">
    <property type="protein sequence ID" value="Kaladp0019s0058.1.v1.1"/>
    <property type="gene ID" value="Kaladp0019s0058.v1.1"/>
</dbReference>
<comment type="subcellular location">
    <subcellularLocation>
        <location evidence="2">Cytoplasm</location>
    </subcellularLocation>
    <subcellularLocation>
        <location evidence="1">Mitochondrion</location>
    </subcellularLocation>
</comment>
<proteinExistence type="inferred from homology"/>
<dbReference type="InterPro" id="IPR001623">
    <property type="entry name" value="DnaJ_domain"/>
</dbReference>
<dbReference type="AlphaFoldDB" id="A0A7N0ZRC7"/>
<feature type="domain" description="J" evidence="7">
    <location>
        <begin position="105"/>
        <end position="177"/>
    </location>
</feature>
<name>A0A7N0ZRC7_KALFE</name>
<evidence type="ECO:0000313" key="9">
    <source>
        <dbReference type="Proteomes" id="UP000594263"/>
    </source>
</evidence>
<dbReference type="EnsemblPlants" id="Kaladp0019s0058.1.v1.1">
    <property type="protein sequence ID" value="Kaladp0019s0058.1.v1.1"/>
    <property type="gene ID" value="Kaladp0019s0058.v1.1"/>
</dbReference>
<dbReference type="GO" id="GO:0060586">
    <property type="term" value="P:multicellular organismal-level iron ion homeostasis"/>
    <property type="evidence" value="ECO:0007669"/>
    <property type="project" value="EnsemblPlants"/>
</dbReference>
<protein>
    <recommendedName>
        <fullName evidence="7">J domain-containing protein</fullName>
    </recommendedName>
</protein>
<dbReference type="EnsemblPlants" id="Kaladp0019s0058.6.v1.1">
    <property type="protein sequence ID" value="Kaladp0019s0058.6.v1.1"/>
    <property type="gene ID" value="Kaladp0019s0058.v1.1"/>
</dbReference>
<dbReference type="FunFam" id="1.20.1280.20:FF:000002">
    <property type="entry name" value="HscB mitochondrial iron-sulfur cluster co-chaperone"/>
    <property type="match status" value="1"/>
</dbReference>
<dbReference type="GO" id="GO:0051087">
    <property type="term" value="F:protein-folding chaperone binding"/>
    <property type="evidence" value="ECO:0007669"/>
    <property type="project" value="InterPro"/>
</dbReference>
<keyword evidence="4" id="KW-0963">Cytoplasm</keyword>
<dbReference type="SUPFAM" id="SSF46565">
    <property type="entry name" value="Chaperone J-domain"/>
    <property type="match status" value="1"/>
</dbReference>
<dbReference type="NCBIfam" id="TIGR00714">
    <property type="entry name" value="hscB"/>
    <property type="match status" value="1"/>
</dbReference>
<reference evidence="8" key="1">
    <citation type="submission" date="2021-01" db="UniProtKB">
        <authorList>
            <consortium name="EnsemblPlants"/>
        </authorList>
    </citation>
    <scope>IDENTIFICATION</scope>
</reference>
<dbReference type="InterPro" id="IPR036869">
    <property type="entry name" value="J_dom_sf"/>
</dbReference>
<evidence type="ECO:0000256" key="5">
    <source>
        <dbReference type="ARBA" id="ARBA00023128"/>
    </source>
</evidence>
<dbReference type="InterPro" id="IPR036386">
    <property type="entry name" value="HscB_C_sf"/>
</dbReference>
<dbReference type="SUPFAM" id="SSF47144">
    <property type="entry name" value="HSC20 (HSCB), C-terminal oligomerisation domain"/>
    <property type="match status" value="1"/>
</dbReference>
<dbReference type="InterPro" id="IPR009073">
    <property type="entry name" value="HscB_oligo_C"/>
</dbReference>
<dbReference type="GO" id="GO:0005739">
    <property type="term" value="C:mitochondrion"/>
    <property type="evidence" value="ECO:0007669"/>
    <property type="project" value="UniProtKB-SubCell"/>
</dbReference>
<sequence length="264" mass="30395">MAKRKLQIPLSAILRRTQPNPPSPALAFASRIPHASTPFAPLTETSRNLLTYSSQLSWKSVLFRNHFASTTLNLRCWNCVVAAETAPFLFCHSCRSVQPVDQSIDYFHIFGLDIEYDIEAGSLEGKYKEWQKKLHPDLVHSKSQREKDYAAEQSARVIDAYRTLNNPLSRAIYMLKLKGLDVDEEQTISEPELLGEIMEIREAVEEAADSQALTEIQIQIQEKLKHWAKSFSNAIRHQDFEEAKISIQRMTYYDRVNKEIVKRL</sequence>
<evidence type="ECO:0000259" key="7">
    <source>
        <dbReference type="PROSITE" id="PS50076"/>
    </source>
</evidence>
<dbReference type="GO" id="GO:0044571">
    <property type="term" value="P:[2Fe-2S] cluster assembly"/>
    <property type="evidence" value="ECO:0007669"/>
    <property type="project" value="InterPro"/>
</dbReference>
<dbReference type="PANTHER" id="PTHR14021">
    <property type="entry name" value="IRON-SULFUR CLUSTER CO-CHAPERONE PROTEIN HSCB"/>
    <property type="match status" value="1"/>
</dbReference>
<keyword evidence="9" id="KW-1185">Reference proteome</keyword>
<dbReference type="Pfam" id="PF07743">
    <property type="entry name" value="HSCB_C"/>
    <property type="match status" value="1"/>
</dbReference>
<comment type="similarity">
    <text evidence="3">Belongs to the HscB family.</text>
</comment>
<dbReference type="PANTHER" id="PTHR14021:SF15">
    <property type="entry name" value="IRON-SULFUR CLUSTER CO-CHAPERONE PROTEIN HSCB"/>
    <property type="match status" value="1"/>
</dbReference>
<dbReference type="EnsemblPlants" id="Kaladp0019s0058.4.v1.1">
    <property type="protein sequence ID" value="Kaladp0019s0058.4.v1.1"/>
    <property type="gene ID" value="Kaladp0019s0058.v1.1"/>
</dbReference>
<dbReference type="Gramene" id="Kaladp0019s0058.4.v1.1">
    <property type="protein sequence ID" value="Kaladp0019s0058.4.v1.1"/>
    <property type="gene ID" value="Kaladp0019s0058.v1.1"/>
</dbReference>
<dbReference type="Gramene" id="Kaladp0019s0058.6.v1.1">
    <property type="protein sequence ID" value="Kaladp0019s0058.6.v1.1"/>
    <property type="gene ID" value="Kaladp0019s0058.v1.1"/>
</dbReference>
<evidence type="ECO:0000256" key="2">
    <source>
        <dbReference type="ARBA" id="ARBA00004496"/>
    </source>
</evidence>